<keyword evidence="1" id="KW-0812">Transmembrane</keyword>
<feature type="transmembrane region" description="Helical" evidence="1">
    <location>
        <begin position="129"/>
        <end position="154"/>
    </location>
</feature>
<accession>A0A7X0JT62</accession>
<comment type="caution">
    <text evidence="2">The sequence shown here is derived from an EMBL/GenBank/DDBJ whole genome shotgun (WGS) entry which is preliminary data.</text>
</comment>
<dbReference type="InParanoid" id="A0A7X0JT62"/>
<feature type="transmembrane region" description="Helical" evidence="1">
    <location>
        <begin position="58"/>
        <end position="77"/>
    </location>
</feature>
<sequence>MPDSRTLKFFSLHIIVAIITLACILMNGPMRPGLPVDTSLLERVEFIAANQTLWAASWMVWMASALGLFVFCSILASELKASLGTRISLTIVAMGIGPDLIAEVIYAFIIPKIILQGLSLDMVQSLELIASHLTGFLGNGLYNLGGLGLTLIAWRQRILPLWVFFWGLTSWILGLSLSASIAVGDMKAAELFTASSMVLSTSWMLILAYLRFAPDSMRARWNTP</sequence>
<dbReference type="PROSITE" id="PS51257">
    <property type="entry name" value="PROKAR_LIPOPROTEIN"/>
    <property type="match status" value="1"/>
</dbReference>
<keyword evidence="1" id="KW-1133">Transmembrane helix</keyword>
<keyword evidence="3" id="KW-1185">Reference proteome</keyword>
<organism evidence="2 3">
    <name type="scientific">Pseudoteredinibacter isoporae</name>
    <dbReference type="NCBI Taxonomy" id="570281"/>
    <lineage>
        <taxon>Bacteria</taxon>
        <taxon>Pseudomonadati</taxon>
        <taxon>Pseudomonadota</taxon>
        <taxon>Gammaproteobacteria</taxon>
        <taxon>Cellvibrionales</taxon>
        <taxon>Cellvibrionaceae</taxon>
        <taxon>Pseudoteredinibacter</taxon>
    </lineage>
</organism>
<name>A0A7X0JT62_9GAMM</name>
<feature type="transmembrane region" description="Helical" evidence="1">
    <location>
        <begin position="12"/>
        <end position="30"/>
    </location>
</feature>
<evidence type="ECO:0000313" key="3">
    <source>
        <dbReference type="Proteomes" id="UP000528457"/>
    </source>
</evidence>
<keyword evidence="1" id="KW-0472">Membrane</keyword>
<reference evidence="2 3" key="1">
    <citation type="submission" date="2020-08" db="EMBL/GenBank/DDBJ databases">
        <title>Genomic Encyclopedia of Type Strains, Phase IV (KMG-IV): sequencing the most valuable type-strain genomes for metagenomic binning, comparative biology and taxonomic classification.</title>
        <authorList>
            <person name="Goeker M."/>
        </authorList>
    </citation>
    <scope>NUCLEOTIDE SEQUENCE [LARGE SCALE GENOMIC DNA]</scope>
    <source>
        <strain evidence="2 3">DSM 22368</strain>
    </source>
</reference>
<evidence type="ECO:0000256" key="1">
    <source>
        <dbReference type="SAM" id="Phobius"/>
    </source>
</evidence>
<feature type="transmembrane region" description="Helical" evidence="1">
    <location>
        <begin position="189"/>
        <end position="210"/>
    </location>
</feature>
<protein>
    <recommendedName>
        <fullName evidence="4">DUF4386 domain-containing protein</fullName>
    </recommendedName>
</protein>
<feature type="transmembrane region" description="Helical" evidence="1">
    <location>
        <begin position="89"/>
        <end position="109"/>
    </location>
</feature>
<proteinExistence type="predicted"/>
<evidence type="ECO:0000313" key="2">
    <source>
        <dbReference type="EMBL" id="MBB6521243.1"/>
    </source>
</evidence>
<gene>
    <name evidence="2" type="ORF">HNR48_001521</name>
</gene>
<dbReference type="AlphaFoldDB" id="A0A7X0JT62"/>
<dbReference type="EMBL" id="JACHHT010000001">
    <property type="protein sequence ID" value="MBB6521243.1"/>
    <property type="molecule type" value="Genomic_DNA"/>
</dbReference>
<dbReference type="RefSeq" id="WP_166849060.1">
    <property type="nucleotide sequence ID" value="NZ_JAAONY010000001.1"/>
</dbReference>
<dbReference type="Proteomes" id="UP000528457">
    <property type="component" value="Unassembled WGS sequence"/>
</dbReference>
<feature type="transmembrane region" description="Helical" evidence="1">
    <location>
        <begin position="161"/>
        <end position="183"/>
    </location>
</feature>
<evidence type="ECO:0008006" key="4">
    <source>
        <dbReference type="Google" id="ProtNLM"/>
    </source>
</evidence>